<dbReference type="InterPro" id="IPR003593">
    <property type="entry name" value="AAA+_ATPase"/>
</dbReference>
<feature type="transmembrane region" description="Helical" evidence="8">
    <location>
        <begin position="72"/>
        <end position="93"/>
    </location>
</feature>
<evidence type="ECO:0000256" key="4">
    <source>
        <dbReference type="ARBA" id="ARBA00022741"/>
    </source>
</evidence>
<evidence type="ECO:0000259" key="9">
    <source>
        <dbReference type="PROSITE" id="PS50893"/>
    </source>
</evidence>
<evidence type="ECO:0000256" key="1">
    <source>
        <dbReference type="ARBA" id="ARBA00004651"/>
    </source>
</evidence>
<dbReference type="CDD" id="cd18565">
    <property type="entry name" value="ABC_6TM_exporter_like"/>
    <property type="match status" value="1"/>
</dbReference>
<evidence type="ECO:0000259" key="10">
    <source>
        <dbReference type="PROSITE" id="PS50929"/>
    </source>
</evidence>
<dbReference type="Proteomes" id="UP000002384">
    <property type="component" value="Chromosome"/>
</dbReference>
<gene>
    <name evidence="11" type="ordered locus">PCC7424_4432</name>
</gene>
<dbReference type="GO" id="GO:0016887">
    <property type="term" value="F:ATP hydrolysis activity"/>
    <property type="evidence" value="ECO:0007669"/>
    <property type="project" value="InterPro"/>
</dbReference>
<name>B7K927_GLOC7</name>
<feature type="domain" description="ABC transmembrane type-1" evidence="10">
    <location>
        <begin position="29"/>
        <end position="322"/>
    </location>
</feature>
<keyword evidence="2" id="KW-0813">Transport</keyword>
<dbReference type="HOGENOM" id="CLU_000604_84_3_3"/>
<dbReference type="InterPro" id="IPR027417">
    <property type="entry name" value="P-loop_NTPase"/>
</dbReference>
<dbReference type="InterPro" id="IPR011527">
    <property type="entry name" value="ABC1_TM_dom"/>
</dbReference>
<evidence type="ECO:0000256" key="8">
    <source>
        <dbReference type="SAM" id="Phobius"/>
    </source>
</evidence>
<dbReference type="eggNOG" id="COG1132">
    <property type="taxonomic scope" value="Bacteria"/>
</dbReference>
<evidence type="ECO:0000256" key="5">
    <source>
        <dbReference type="ARBA" id="ARBA00022840"/>
    </source>
</evidence>
<comment type="subcellular location">
    <subcellularLocation>
        <location evidence="1">Cell membrane</location>
        <topology evidence="1">Multi-pass membrane protein</topology>
    </subcellularLocation>
</comment>
<dbReference type="Pfam" id="PF00005">
    <property type="entry name" value="ABC_tran"/>
    <property type="match status" value="1"/>
</dbReference>
<dbReference type="OrthoDB" id="9762790at2"/>
<evidence type="ECO:0000313" key="11">
    <source>
        <dbReference type="EMBL" id="ACK72796.1"/>
    </source>
</evidence>
<feature type="transmembrane region" description="Helical" evidence="8">
    <location>
        <begin position="158"/>
        <end position="175"/>
    </location>
</feature>
<keyword evidence="6 8" id="KW-1133">Transmembrane helix</keyword>
<dbReference type="Gene3D" id="3.40.50.300">
    <property type="entry name" value="P-loop containing nucleotide triphosphate hydrolases"/>
    <property type="match status" value="1"/>
</dbReference>
<evidence type="ECO:0000313" key="12">
    <source>
        <dbReference type="Proteomes" id="UP000002384"/>
    </source>
</evidence>
<dbReference type="Gene3D" id="1.20.1560.10">
    <property type="entry name" value="ABC transporter type 1, transmembrane domain"/>
    <property type="match status" value="1"/>
</dbReference>
<proteinExistence type="predicted"/>
<dbReference type="EMBL" id="CP001291">
    <property type="protein sequence ID" value="ACK72796.1"/>
    <property type="molecule type" value="Genomic_DNA"/>
</dbReference>
<dbReference type="InterPro" id="IPR017871">
    <property type="entry name" value="ABC_transporter-like_CS"/>
</dbReference>
<accession>B7K927</accession>
<feature type="domain" description="ABC transporter" evidence="9">
    <location>
        <begin position="356"/>
        <end position="590"/>
    </location>
</feature>
<keyword evidence="5" id="KW-0067">ATP-binding</keyword>
<dbReference type="GO" id="GO:0005886">
    <property type="term" value="C:plasma membrane"/>
    <property type="evidence" value="ECO:0007669"/>
    <property type="project" value="UniProtKB-SubCell"/>
</dbReference>
<dbReference type="PANTHER" id="PTHR43394:SF1">
    <property type="entry name" value="ATP-BINDING CASSETTE SUB-FAMILY B MEMBER 10, MITOCHONDRIAL"/>
    <property type="match status" value="1"/>
</dbReference>
<keyword evidence="7 8" id="KW-0472">Membrane</keyword>
<feature type="transmembrane region" description="Helical" evidence="8">
    <location>
        <begin position="26"/>
        <end position="52"/>
    </location>
</feature>
<organism evidence="11 12">
    <name type="scientific">Gloeothece citriformis (strain PCC 7424)</name>
    <name type="common">Cyanothece sp. (strain PCC 7424)</name>
    <dbReference type="NCBI Taxonomy" id="65393"/>
    <lineage>
        <taxon>Bacteria</taxon>
        <taxon>Bacillati</taxon>
        <taxon>Cyanobacteriota</taxon>
        <taxon>Cyanophyceae</taxon>
        <taxon>Oscillatoriophycideae</taxon>
        <taxon>Chroococcales</taxon>
        <taxon>Aphanothecaceae</taxon>
        <taxon>Gloeothece</taxon>
        <taxon>Gloeothece citriformis</taxon>
    </lineage>
</organism>
<dbReference type="InterPro" id="IPR036640">
    <property type="entry name" value="ABC1_TM_sf"/>
</dbReference>
<dbReference type="GO" id="GO:0005524">
    <property type="term" value="F:ATP binding"/>
    <property type="evidence" value="ECO:0007669"/>
    <property type="project" value="UniProtKB-KW"/>
</dbReference>
<sequence>MSQQQKSKQSPHPLVRLMKYGRRYRVLIWQAVTCSIFNKIFDLAPPALIGAAVDVVVQRQDSIIAKLGITDIFGQLLFLSVLSALVWGLESLFQYTYERLWRNLAQNIQHDLRLDAYSHIQDLELAYFEDRSTGTLLSILNDDVNQLERFLDIGANEILQVITTVIIISGAFFILTPNTAWMAMLPIPFILWGSIAFQNLLAPRYGDVREKVSLLNSRLANNLSGITTIKSYTTERYEIERLRVDSEAYRQSNQRAIKLSAAFVPLIRIIILAGFTAILLFGGMEVVEGRLAVGTYSVLVFLTQRLLWPLTRLGQTLDLYQRAMASTNRVMNLLDTPIAIHSGNIALPVSTIKGEIVLDNISFAYQERYPVIENLSLHIPAGKTIAIVGSTGSGKSTLVKLLLRLYEVQRGRITLDGIDINDIILYDLRRGIGLVSQDVFLFHGSVRENIAYGSPDATIDDIMMAAKAAEAHEFIIKLPQGYDTIVGERGQKLSGGQRQRISIARAILKDPPILILDEATSAVDNETEAAIARSLEKITQNRTTIAIAHRLSTIRHAECIYVLEYGQIVERGTHEELLEKEGIYANLWRVQTGIRQLGLTH</sequence>
<dbReference type="PANTHER" id="PTHR43394">
    <property type="entry name" value="ATP-DEPENDENT PERMEASE MDL1, MITOCHONDRIAL"/>
    <property type="match status" value="1"/>
</dbReference>
<dbReference type="PROSITE" id="PS50893">
    <property type="entry name" value="ABC_TRANSPORTER_2"/>
    <property type="match status" value="1"/>
</dbReference>
<dbReference type="InterPro" id="IPR003439">
    <property type="entry name" value="ABC_transporter-like_ATP-bd"/>
</dbReference>
<feature type="transmembrane region" description="Helical" evidence="8">
    <location>
        <begin position="259"/>
        <end position="283"/>
    </location>
</feature>
<protein>
    <submittedName>
        <fullName evidence="11">ABC transporter related</fullName>
    </submittedName>
</protein>
<dbReference type="InterPro" id="IPR039421">
    <property type="entry name" value="Type_1_exporter"/>
</dbReference>
<keyword evidence="3 8" id="KW-0812">Transmembrane</keyword>
<dbReference type="SUPFAM" id="SSF52540">
    <property type="entry name" value="P-loop containing nucleoside triphosphate hydrolases"/>
    <property type="match status" value="1"/>
</dbReference>
<dbReference type="SUPFAM" id="SSF90123">
    <property type="entry name" value="ABC transporter transmembrane region"/>
    <property type="match status" value="1"/>
</dbReference>
<dbReference type="GO" id="GO:0015421">
    <property type="term" value="F:ABC-type oligopeptide transporter activity"/>
    <property type="evidence" value="ECO:0007669"/>
    <property type="project" value="TreeGrafter"/>
</dbReference>
<dbReference type="Pfam" id="PF00664">
    <property type="entry name" value="ABC_membrane"/>
    <property type="match status" value="1"/>
</dbReference>
<reference evidence="12" key="1">
    <citation type="journal article" date="2011" name="MBio">
        <title>Novel metabolic attributes of the genus Cyanothece, comprising a group of unicellular nitrogen-fixing Cyanobacteria.</title>
        <authorList>
            <person name="Bandyopadhyay A."/>
            <person name="Elvitigala T."/>
            <person name="Welsh E."/>
            <person name="Stockel J."/>
            <person name="Liberton M."/>
            <person name="Min H."/>
            <person name="Sherman L.A."/>
            <person name="Pakrasi H.B."/>
        </authorList>
    </citation>
    <scope>NUCLEOTIDE SEQUENCE [LARGE SCALE GENOMIC DNA]</scope>
    <source>
        <strain evidence="12">PCC 7424</strain>
    </source>
</reference>
<keyword evidence="4" id="KW-0547">Nucleotide-binding</keyword>
<dbReference type="PROSITE" id="PS00211">
    <property type="entry name" value="ABC_TRANSPORTER_1"/>
    <property type="match status" value="1"/>
</dbReference>
<feature type="transmembrane region" description="Helical" evidence="8">
    <location>
        <begin position="181"/>
        <end position="201"/>
    </location>
</feature>
<keyword evidence="12" id="KW-1185">Reference proteome</keyword>
<dbReference type="AlphaFoldDB" id="B7K927"/>
<evidence type="ECO:0000256" key="6">
    <source>
        <dbReference type="ARBA" id="ARBA00022989"/>
    </source>
</evidence>
<evidence type="ECO:0000256" key="7">
    <source>
        <dbReference type="ARBA" id="ARBA00023136"/>
    </source>
</evidence>
<dbReference type="KEGG" id="cyc:PCC7424_4432"/>
<evidence type="ECO:0000256" key="3">
    <source>
        <dbReference type="ARBA" id="ARBA00022692"/>
    </source>
</evidence>
<dbReference type="PROSITE" id="PS50929">
    <property type="entry name" value="ABC_TM1F"/>
    <property type="match status" value="1"/>
</dbReference>
<dbReference type="FunFam" id="3.40.50.300:FF:000287">
    <property type="entry name" value="Multidrug ABC transporter ATP-binding protein"/>
    <property type="match status" value="1"/>
</dbReference>
<evidence type="ECO:0000256" key="2">
    <source>
        <dbReference type="ARBA" id="ARBA00022448"/>
    </source>
</evidence>
<dbReference type="SMART" id="SM00382">
    <property type="entry name" value="AAA"/>
    <property type="match status" value="1"/>
</dbReference>
<dbReference type="STRING" id="65393.PCC7424_4432"/>